<dbReference type="STRING" id="158441.A0A226ERH5"/>
<comment type="similarity">
    <text evidence="5">Belongs to the CFAP91 family.</text>
</comment>
<dbReference type="Proteomes" id="UP000198287">
    <property type="component" value="Unassembled WGS sequence"/>
</dbReference>
<dbReference type="InterPro" id="IPR032840">
    <property type="entry name" value="CFAP91_dom"/>
</dbReference>
<protein>
    <recommendedName>
        <fullName evidence="6">Cilia- and flagella-associated protein 91</fullName>
    </recommendedName>
</protein>
<evidence type="ECO:0000256" key="7">
    <source>
        <dbReference type="SAM" id="Coils"/>
    </source>
</evidence>
<keyword evidence="7" id="KW-0175">Coiled coil</keyword>
<dbReference type="InterPro" id="IPR026720">
    <property type="entry name" value="CFAP91"/>
</dbReference>
<evidence type="ECO:0000256" key="6">
    <source>
        <dbReference type="ARBA" id="ARBA00029555"/>
    </source>
</evidence>
<comment type="subcellular location">
    <subcellularLocation>
        <location evidence="1">Cytoplasm</location>
        <location evidence="1">Cytoskeleton</location>
        <location evidence="1">Cilium axoneme</location>
    </subcellularLocation>
</comment>
<feature type="region of interest" description="Disordered" evidence="8">
    <location>
        <begin position="900"/>
        <end position="921"/>
    </location>
</feature>
<accession>A0A226ERH5</accession>
<proteinExistence type="inferred from homology"/>
<sequence length="921" mass="105653">MSNYQTPPNRNLVFPSRPHDFLYDPNYIMPSREDFMKDAASGIKSGARVKLKPVYESFFSELKTDRRIQPCLTIPQPSNLEGYMPQYDIQGVPIMPMDTGSLPLPRQCDDVTGADRAKYGLRYGPPSYQMHREPFDFNKLPPEEKKKILQTQRTQRSGFISRGMQTDLRETETQTDPYSPPYKLPYPGAYPKVLALAKLTWGKGLPFTLDDIVVIERALSRRILEHTDRIAEDKKGFETRIKLMEELEAQQWADREKELEKILQLKQDITTKLLVEYSAKVGTEQTMRLERLQGILKSRNSKHLENVKHQYFRDMRMLEKKYFEAKPSPKRNIIKDYTEFDSNLYAPLVRDGPHMDVLNPAPHFQFVLHRDIEAFQELTESKSFVQGEMLFDMNNFKQRIKNCELSETEKRLERKLEKIYATFKDWQLPKKVSPFERPEPGPLMPELDGRLSAPLISLEGENEEGRRKPHCITLQKIARGRVVQKMIRKEISENMNELLGMKLMFDMDPNCLRLEEGQMQKLMSMKKQTDAETTKDTEVKEVLGHLEGETLNKMLEFLDKEMIRLIDERKVHALILMAERERRRKEAMEAGRRFVEEENRRTNDEMFRQIVGIHQATVDIYLEDIYIESSDRAADEASRNYVRQMASTLNEVAYSMPTEIGEFEKEELAAEIVSGYIVPELSRLGHQEKLNAAQTRYKKAASQVLDAVFGAHELLKQIVTGPLPPIVQEHSLVGWAATDGSASAVDDLIKQAVDGVIKAEDEAEAAVVALRLAEAEAVRLAKEEEARLAAEEEEEENDPDDVEIPEFVPPELPPDAQIELGTGEPTQMEDESIEVPELDDQIQHLFEDPTIVVADEVREKMAAKALQIELDLEPGAHVETLYAGLRGAIDEIILEARRTVVPDPKENEDIEIPNDADSDDD</sequence>
<feature type="coiled-coil region" evidence="7">
    <location>
        <begin position="578"/>
        <end position="605"/>
    </location>
</feature>
<dbReference type="GO" id="GO:0005930">
    <property type="term" value="C:axoneme"/>
    <property type="evidence" value="ECO:0007669"/>
    <property type="project" value="UniProtKB-SubCell"/>
</dbReference>
<evidence type="ECO:0000259" key="9">
    <source>
        <dbReference type="Pfam" id="PF14738"/>
    </source>
</evidence>
<evidence type="ECO:0000256" key="3">
    <source>
        <dbReference type="ARBA" id="ARBA00023212"/>
    </source>
</evidence>
<evidence type="ECO:0000313" key="10">
    <source>
        <dbReference type="EMBL" id="OXA59808.1"/>
    </source>
</evidence>
<evidence type="ECO:0000256" key="1">
    <source>
        <dbReference type="ARBA" id="ARBA00004430"/>
    </source>
</evidence>
<dbReference type="PANTHER" id="PTHR22455">
    <property type="entry name" value="CILIA- AND FLAGELLA-ASSOCIATED PROTEIN 91"/>
    <property type="match status" value="1"/>
</dbReference>
<evidence type="ECO:0000256" key="8">
    <source>
        <dbReference type="SAM" id="MobiDB-lite"/>
    </source>
</evidence>
<evidence type="ECO:0000313" key="11">
    <source>
        <dbReference type="Proteomes" id="UP000198287"/>
    </source>
</evidence>
<evidence type="ECO:0000256" key="4">
    <source>
        <dbReference type="ARBA" id="ARBA00023273"/>
    </source>
</evidence>
<evidence type="ECO:0000256" key="2">
    <source>
        <dbReference type="ARBA" id="ARBA00022490"/>
    </source>
</evidence>
<dbReference type="OMA" id="VQTMYRD"/>
<feature type="domain" description="CFAP91" evidence="9">
    <location>
        <begin position="164"/>
        <end position="316"/>
    </location>
</feature>
<keyword evidence="4" id="KW-0966">Cell projection</keyword>
<organism evidence="10 11">
    <name type="scientific">Folsomia candida</name>
    <name type="common">Springtail</name>
    <dbReference type="NCBI Taxonomy" id="158441"/>
    <lineage>
        <taxon>Eukaryota</taxon>
        <taxon>Metazoa</taxon>
        <taxon>Ecdysozoa</taxon>
        <taxon>Arthropoda</taxon>
        <taxon>Hexapoda</taxon>
        <taxon>Collembola</taxon>
        <taxon>Entomobryomorpha</taxon>
        <taxon>Isotomoidea</taxon>
        <taxon>Isotomidae</taxon>
        <taxon>Proisotominae</taxon>
        <taxon>Folsomia</taxon>
    </lineage>
</organism>
<name>A0A226ERH5_FOLCA</name>
<dbReference type="PANTHER" id="PTHR22455:SF10">
    <property type="entry name" value="CILIA- AND FLAGELLA-ASSOCIATED PROTEIN 91"/>
    <property type="match status" value="1"/>
</dbReference>
<reference evidence="10 11" key="1">
    <citation type="submission" date="2015-12" db="EMBL/GenBank/DDBJ databases">
        <title>The genome of Folsomia candida.</title>
        <authorList>
            <person name="Faddeeva A."/>
            <person name="Derks M.F."/>
            <person name="Anvar Y."/>
            <person name="Smit S."/>
            <person name="Van Straalen N."/>
            <person name="Roelofs D."/>
        </authorList>
    </citation>
    <scope>NUCLEOTIDE SEQUENCE [LARGE SCALE GENOMIC DNA]</scope>
    <source>
        <strain evidence="10 11">VU population</strain>
        <tissue evidence="10">Whole body</tissue>
    </source>
</reference>
<keyword evidence="11" id="KW-1185">Reference proteome</keyword>
<keyword evidence="2" id="KW-0963">Cytoplasm</keyword>
<feature type="compositionally biased region" description="Acidic residues" evidence="8">
    <location>
        <begin position="908"/>
        <end position="921"/>
    </location>
</feature>
<evidence type="ECO:0000256" key="5">
    <source>
        <dbReference type="ARBA" id="ARBA00029468"/>
    </source>
</evidence>
<dbReference type="OrthoDB" id="567787at2759"/>
<dbReference type="AlphaFoldDB" id="A0A226ERH5"/>
<keyword evidence="3" id="KW-0206">Cytoskeleton</keyword>
<dbReference type="EMBL" id="LNIX01000002">
    <property type="protein sequence ID" value="OXA59808.1"/>
    <property type="molecule type" value="Genomic_DNA"/>
</dbReference>
<feature type="coiled-coil region" evidence="7">
    <location>
        <begin position="756"/>
        <end position="798"/>
    </location>
</feature>
<gene>
    <name evidence="10" type="ORF">Fcan01_05976</name>
</gene>
<dbReference type="Pfam" id="PF14738">
    <property type="entry name" value="CFAP91"/>
    <property type="match status" value="1"/>
</dbReference>
<comment type="caution">
    <text evidence="10">The sequence shown here is derived from an EMBL/GenBank/DDBJ whole genome shotgun (WGS) entry which is preliminary data.</text>
</comment>